<evidence type="ECO:0000313" key="1">
    <source>
        <dbReference type="EMBL" id="GAA4119157.1"/>
    </source>
</evidence>
<accession>A0ABP7XK48</accession>
<dbReference type="Pfam" id="PF08811">
    <property type="entry name" value="DUF1800"/>
    <property type="match status" value="1"/>
</dbReference>
<comment type="caution">
    <text evidence="1">The sequence shown here is derived from an EMBL/GenBank/DDBJ whole genome shotgun (WGS) entry which is preliminary data.</text>
</comment>
<dbReference type="RefSeq" id="WP_344733356.1">
    <property type="nucleotide sequence ID" value="NZ_BAAAZH010000014.1"/>
</dbReference>
<evidence type="ECO:0000313" key="2">
    <source>
        <dbReference type="Proteomes" id="UP001501495"/>
    </source>
</evidence>
<proteinExistence type="predicted"/>
<dbReference type="Proteomes" id="UP001501495">
    <property type="component" value="Unassembled WGS sequence"/>
</dbReference>
<reference evidence="2" key="1">
    <citation type="journal article" date="2019" name="Int. J. Syst. Evol. Microbiol.">
        <title>The Global Catalogue of Microorganisms (GCM) 10K type strain sequencing project: providing services to taxonomists for standard genome sequencing and annotation.</title>
        <authorList>
            <consortium name="The Broad Institute Genomics Platform"/>
            <consortium name="The Broad Institute Genome Sequencing Center for Infectious Disease"/>
            <person name="Wu L."/>
            <person name="Ma J."/>
        </authorList>
    </citation>
    <scope>NUCLEOTIDE SEQUENCE [LARGE SCALE GENOMIC DNA]</scope>
    <source>
        <strain evidence="2">JCM 16703</strain>
    </source>
</reference>
<dbReference type="EMBL" id="BAAAZH010000014">
    <property type="protein sequence ID" value="GAA4119157.1"/>
    <property type="molecule type" value="Genomic_DNA"/>
</dbReference>
<dbReference type="InterPro" id="IPR014917">
    <property type="entry name" value="DUF1800"/>
</dbReference>
<keyword evidence="2" id="KW-1185">Reference proteome</keyword>
<gene>
    <name evidence="1" type="ORF">GCM10022215_21370</name>
</gene>
<sequence>MVKYTPGRYTATTVLPSASRHLVSRFSYGVTPALVAEVDAAGGARAWWEQQIATAYDDPDAIAAEADWWPNQHYDALTIWQRQQAGTEGSWDVMSDYSRRLVARRIISPRQVLEVMTEFFEAHFHVPTSADNPPFWRVPYGDVIRAGALGRFEDLLQATITHPAMLLYLDGATSTKAHPNENLGRELLELHTLGVGNYTEDDVKNAARILTGFRVDMWRTWAASYQTKDHWTGPVTVVGFSDPNASADGRAVTRGLLTYLAHHPATAQRLARKLAIKFVRDDPPQSLIDRLAQVYLDNDTAIVPVLRALIDSAEFKASIGMKTRDPGEDVVATYRALGVQLQAPTADSSAANATIWQADSLGLRPMAWPTPDGQPIDNTAWATPSRVLASMEMHWAMSGTWWPNQDLAYLSPTQWLPQRSLPFRDLVDHLSRTIHGRASTASTLKICSTAVSVLPVEVITPAHGLVKWGFPRLLAALLDHPNHYER</sequence>
<protein>
    <submittedName>
        <fullName evidence="1">DUF1800 domain-containing protein</fullName>
    </submittedName>
</protein>
<organism evidence="1 2">
    <name type="scientific">Nocardioides fonticola</name>
    <dbReference type="NCBI Taxonomy" id="450363"/>
    <lineage>
        <taxon>Bacteria</taxon>
        <taxon>Bacillati</taxon>
        <taxon>Actinomycetota</taxon>
        <taxon>Actinomycetes</taxon>
        <taxon>Propionibacteriales</taxon>
        <taxon>Nocardioidaceae</taxon>
        <taxon>Nocardioides</taxon>
    </lineage>
</organism>
<name>A0ABP7XK48_9ACTN</name>